<evidence type="ECO:0000313" key="2">
    <source>
        <dbReference type="Proteomes" id="UP001338309"/>
    </source>
</evidence>
<evidence type="ECO:0008006" key="3">
    <source>
        <dbReference type="Google" id="ProtNLM"/>
    </source>
</evidence>
<evidence type="ECO:0000313" key="1">
    <source>
        <dbReference type="EMBL" id="GMQ30477.1"/>
    </source>
</evidence>
<accession>A0ABQ6PSD5</accession>
<keyword evidence="2" id="KW-1185">Reference proteome</keyword>
<gene>
    <name evidence="1" type="ORF">Aconfl_31200</name>
</gene>
<reference evidence="1 2" key="1">
    <citation type="submission" date="2023-08" db="EMBL/GenBank/DDBJ databases">
        <title>Draft genome sequence of Algoriphagus confluentis.</title>
        <authorList>
            <person name="Takatani N."/>
            <person name="Hosokawa M."/>
            <person name="Sawabe T."/>
        </authorList>
    </citation>
    <scope>NUCLEOTIDE SEQUENCE [LARGE SCALE GENOMIC DNA]</scope>
    <source>
        <strain evidence="1 2">NBRC 111222</strain>
    </source>
</reference>
<sequence>MTKELMKRIPLLFYLLAFAFAPGIVLAQNLKNRVVPGKMYNAGEEVFSPRYGFSSTIPQGWVGVLPRETEVFLLNSTTGVFGEIFVFGREKIDLIELSRVWQEGVNISETISLKASEPKIEGDLLFSQVEAAGNYVAPKNYRAFAATRCGEACITVLAISMEENAEMVSQSALELLKTATLTTAREVDVYEGFDWKEFLSDKLLIAYEGFVGGKQQTKVNLCSDGGFNANISKKGIMKDSNPEYKGTMKGQWTVESEGSKATLTLTFEKKGLAPVTVNLEFINEELYANGERHYASKSEKCF</sequence>
<dbReference type="Proteomes" id="UP001338309">
    <property type="component" value="Unassembled WGS sequence"/>
</dbReference>
<organism evidence="1 2">
    <name type="scientific">Algoriphagus confluentis</name>
    <dbReference type="NCBI Taxonomy" id="1697556"/>
    <lineage>
        <taxon>Bacteria</taxon>
        <taxon>Pseudomonadati</taxon>
        <taxon>Bacteroidota</taxon>
        <taxon>Cytophagia</taxon>
        <taxon>Cytophagales</taxon>
        <taxon>Cyclobacteriaceae</taxon>
        <taxon>Algoriphagus</taxon>
    </lineage>
</organism>
<protein>
    <recommendedName>
        <fullName evidence="3">DUF3471 domain-containing protein</fullName>
    </recommendedName>
</protein>
<proteinExistence type="predicted"/>
<name>A0ABQ6PSD5_9BACT</name>
<comment type="caution">
    <text evidence="1">The sequence shown here is derived from an EMBL/GenBank/DDBJ whole genome shotgun (WGS) entry which is preliminary data.</text>
</comment>
<dbReference type="EMBL" id="BTPD01000010">
    <property type="protein sequence ID" value="GMQ30477.1"/>
    <property type="molecule type" value="Genomic_DNA"/>
</dbReference>